<name>A0A9P5CKD3_CRYP1</name>
<dbReference type="GO" id="GO:0005576">
    <property type="term" value="C:extracellular region"/>
    <property type="evidence" value="ECO:0007669"/>
    <property type="project" value="UniProtKB-SubCell"/>
</dbReference>
<comment type="caution">
    <text evidence="5">The sequence shown here is derived from an EMBL/GenBank/DDBJ whole genome shotgun (WGS) entry which is preliminary data.</text>
</comment>
<evidence type="ECO:0000256" key="4">
    <source>
        <dbReference type="SAM" id="Phobius"/>
    </source>
</evidence>
<sequence>MNPTWRAQQSCWSMLIYFLVVFFGVECMAFGIVRLASAAIDPRVQVALTLETPCNGVSTTPAGRLFLVYARVDGTQADGQPEVVEWVNGTGVPYPDAAWNSYAGVSSASDPATTLMRVNSQRIGPDGNLWLVDTGSPGFGSPVLLPEGPKLVVVDLQTNQVQRVYPMGNVTMTDSLLDDIRFHPAAGTAYLTDAGVGALMVLDLATGRAVRMLDGASSTAALMPPSGEGQLLRSAQTGQPEYIAADQLEVSPDGAWLHFQPASGGMHRVPTQLLDAALWNSSLAVTLADYVEPFALTPGTGGTAVDAEGSIYVSDVDRQAIEKVYANGTRTTLVQDDRLLWVDAMWIDSAGLLWMPAAQLNRGAPFSPGGVSWIVKPLLLVAWNPA</sequence>
<dbReference type="Proteomes" id="UP000803844">
    <property type="component" value="Unassembled WGS sequence"/>
</dbReference>
<proteinExistence type="inferred from homology"/>
<comment type="similarity">
    <text evidence="2">Belongs to the major royal jelly protein family.</text>
</comment>
<dbReference type="PANTHER" id="PTHR10009:SF18">
    <property type="entry name" value="PROTEIN YELLOW-LIKE PROTEIN"/>
    <property type="match status" value="1"/>
</dbReference>
<keyword evidence="6" id="KW-1185">Reference proteome</keyword>
<dbReference type="InterPro" id="IPR011042">
    <property type="entry name" value="6-blade_b-propeller_TolB-like"/>
</dbReference>
<evidence type="ECO:0000313" key="5">
    <source>
        <dbReference type="EMBL" id="KAF3760836.1"/>
    </source>
</evidence>
<keyword evidence="3" id="KW-0964">Secreted</keyword>
<comment type="subcellular location">
    <subcellularLocation>
        <location evidence="1">Secreted</location>
    </subcellularLocation>
</comment>
<feature type="transmembrane region" description="Helical" evidence="4">
    <location>
        <begin position="12"/>
        <end position="33"/>
    </location>
</feature>
<dbReference type="EMBL" id="MU032352">
    <property type="protein sequence ID" value="KAF3760836.1"/>
    <property type="molecule type" value="Genomic_DNA"/>
</dbReference>
<keyword evidence="4" id="KW-0472">Membrane</keyword>
<organism evidence="5 6">
    <name type="scientific">Cryphonectria parasitica (strain ATCC 38755 / EP155)</name>
    <dbReference type="NCBI Taxonomy" id="660469"/>
    <lineage>
        <taxon>Eukaryota</taxon>
        <taxon>Fungi</taxon>
        <taxon>Dikarya</taxon>
        <taxon>Ascomycota</taxon>
        <taxon>Pezizomycotina</taxon>
        <taxon>Sordariomycetes</taxon>
        <taxon>Sordariomycetidae</taxon>
        <taxon>Diaporthales</taxon>
        <taxon>Cryphonectriaceae</taxon>
        <taxon>Cryphonectria-Endothia species complex</taxon>
        <taxon>Cryphonectria</taxon>
    </lineage>
</organism>
<dbReference type="RefSeq" id="XP_040771815.1">
    <property type="nucleotide sequence ID" value="XM_040925614.1"/>
</dbReference>
<accession>A0A9P5CKD3</accession>
<reference evidence="5" key="1">
    <citation type="journal article" date="2020" name="Phytopathology">
        <title>Genome sequence of the chestnut blight fungus Cryphonectria parasitica EP155: A fundamental resource for an archetypical invasive plant pathogen.</title>
        <authorList>
            <person name="Crouch J.A."/>
            <person name="Dawe A."/>
            <person name="Aerts A."/>
            <person name="Barry K."/>
            <person name="Churchill A.C.L."/>
            <person name="Grimwood J."/>
            <person name="Hillman B."/>
            <person name="Milgroom M.G."/>
            <person name="Pangilinan J."/>
            <person name="Smith M."/>
            <person name="Salamov A."/>
            <person name="Schmutz J."/>
            <person name="Yadav J."/>
            <person name="Grigoriev I.V."/>
            <person name="Nuss D."/>
        </authorList>
    </citation>
    <scope>NUCLEOTIDE SEQUENCE</scope>
    <source>
        <strain evidence="5">EP155</strain>
    </source>
</reference>
<dbReference type="Pfam" id="PF03022">
    <property type="entry name" value="MRJP"/>
    <property type="match status" value="1"/>
</dbReference>
<dbReference type="GeneID" id="63842743"/>
<protein>
    <recommendedName>
        <fullName evidence="7">Major royal jelly protein</fullName>
    </recommendedName>
</protein>
<dbReference type="PANTHER" id="PTHR10009">
    <property type="entry name" value="PROTEIN YELLOW-RELATED"/>
    <property type="match status" value="1"/>
</dbReference>
<feature type="non-terminal residue" evidence="5">
    <location>
        <position position="386"/>
    </location>
</feature>
<dbReference type="InterPro" id="IPR017996">
    <property type="entry name" value="MRJP/yellow-related"/>
</dbReference>
<gene>
    <name evidence="5" type="ORF">M406DRAFT_73297</name>
</gene>
<dbReference type="AlphaFoldDB" id="A0A9P5CKD3"/>
<keyword evidence="4" id="KW-1133">Transmembrane helix</keyword>
<keyword evidence="4" id="KW-0812">Transmembrane</keyword>
<dbReference type="OrthoDB" id="7776143at2759"/>
<evidence type="ECO:0000313" key="6">
    <source>
        <dbReference type="Proteomes" id="UP000803844"/>
    </source>
</evidence>
<evidence type="ECO:0000256" key="2">
    <source>
        <dbReference type="ARBA" id="ARBA00009127"/>
    </source>
</evidence>
<evidence type="ECO:0000256" key="3">
    <source>
        <dbReference type="ARBA" id="ARBA00022525"/>
    </source>
</evidence>
<dbReference type="SUPFAM" id="SSF101898">
    <property type="entry name" value="NHL repeat"/>
    <property type="match status" value="1"/>
</dbReference>
<evidence type="ECO:0008006" key="7">
    <source>
        <dbReference type="Google" id="ProtNLM"/>
    </source>
</evidence>
<evidence type="ECO:0000256" key="1">
    <source>
        <dbReference type="ARBA" id="ARBA00004613"/>
    </source>
</evidence>
<dbReference type="Gene3D" id="2.120.10.30">
    <property type="entry name" value="TolB, C-terminal domain"/>
    <property type="match status" value="1"/>
</dbReference>